<organism evidence="3 4">
    <name type="scientific">Paenibacillus yonginensis</name>
    <dbReference type="NCBI Taxonomy" id="1462996"/>
    <lineage>
        <taxon>Bacteria</taxon>
        <taxon>Bacillati</taxon>
        <taxon>Bacillota</taxon>
        <taxon>Bacilli</taxon>
        <taxon>Bacillales</taxon>
        <taxon>Paenibacillaceae</taxon>
        <taxon>Paenibacillus</taxon>
    </lineage>
</organism>
<feature type="chain" id="PRO_5038512227" description="SLH domain-containing protein" evidence="1">
    <location>
        <begin position="23"/>
        <end position="340"/>
    </location>
</feature>
<evidence type="ECO:0000256" key="1">
    <source>
        <dbReference type="SAM" id="SignalP"/>
    </source>
</evidence>
<dbReference type="KEGG" id="pyg:AWM70_22315"/>
<accession>A0A1B1N6B7</accession>
<dbReference type="PROSITE" id="PS51272">
    <property type="entry name" value="SLH"/>
    <property type="match status" value="1"/>
</dbReference>
<sequence length="340" mass="38152">MKKEIVALSMSMLLLAAPLTVAANETRFNDVPATHWSYSAIQWGVDNGIITGYPNGSYKPDQNVTQSEFLAMLLKAYKADLAAPTQGESWDAPYLSYARLNNWTLVSETNKPVNRGQIAKLLVNASGKNFNVNDSIHYLLDEGLSNGKTDRSIIGYKGNDLLSRAEAIAFILNVRKKLAVLDSAPTTESKYENPNSDIKVEEDSTVWEPLKYKGIDQKKYAQLIFQDFTWDYSTRTLKFNIPEMPEVNPLIGIQYGTTKEKIVLGKDYTFKNLPSEFKIDINIFTDNTFTSVIDDYTVMSFDYANYHKWANGVPSTDLVVKDQFANNVSLSAIFKALGIK</sequence>
<dbReference type="OrthoDB" id="2678541at2"/>
<keyword evidence="4" id="KW-1185">Reference proteome</keyword>
<dbReference type="AlphaFoldDB" id="A0A1B1N6B7"/>
<evidence type="ECO:0000313" key="3">
    <source>
        <dbReference type="EMBL" id="ANS76981.1"/>
    </source>
</evidence>
<keyword evidence="1" id="KW-0732">Signal</keyword>
<dbReference type="InterPro" id="IPR051465">
    <property type="entry name" value="Cell_Envelope_Struct_Comp"/>
</dbReference>
<dbReference type="Proteomes" id="UP000092573">
    <property type="component" value="Chromosome"/>
</dbReference>
<reference evidence="3 4" key="1">
    <citation type="submission" date="2016-01" db="EMBL/GenBank/DDBJ databases">
        <title>Complete Genome Sequence of Paenibacillus yonginensis DCY84, a novel Plant Growth-Promoting Bacteria with Elicitation of Induced Systemic Resistance.</title>
        <authorList>
            <person name="Kim Y.J."/>
            <person name="Yang D.C."/>
            <person name="Sukweenadhi J."/>
        </authorList>
    </citation>
    <scope>NUCLEOTIDE SEQUENCE [LARGE SCALE GENOMIC DNA]</scope>
    <source>
        <strain evidence="3 4">DCY84</strain>
    </source>
</reference>
<dbReference type="STRING" id="1462996.AWM70_22315"/>
<proteinExistence type="predicted"/>
<evidence type="ECO:0000313" key="4">
    <source>
        <dbReference type="Proteomes" id="UP000092573"/>
    </source>
</evidence>
<name>A0A1B1N6B7_9BACL</name>
<feature type="signal peptide" evidence="1">
    <location>
        <begin position="1"/>
        <end position="22"/>
    </location>
</feature>
<dbReference type="PANTHER" id="PTHR43308:SF5">
    <property type="entry name" value="S-LAYER PROTEIN _ PEPTIDOGLYCAN ENDO-BETA-N-ACETYLGLUCOSAMINIDASE"/>
    <property type="match status" value="1"/>
</dbReference>
<dbReference type="Pfam" id="PF00395">
    <property type="entry name" value="SLH"/>
    <property type="match status" value="1"/>
</dbReference>
<dbReference type="InterPro" id="IPR001119">
    <property type="entry name" value="SLH_dom"/>
</dbReference>
<dbReference type="PANTHER" id="PTHR43308">
    <property type="entry name" value="OUTER MEMBRANE PROTEIN ALPHA-RELATED"/>
    <property type="match status" value="1"/>
</dbReference>
<evidence type="ECO:0000259" key="2">
    <source>
        <dbReference type="PROSITE" id="PS51272"/>
    </source>
</evidence>
<dbReference type="RefSeq" id="WP_068700141.1">
    <property type="nucleotide sequence ID" value="NZ_CP014167.1"/>
</dbReference>
<protein>
    <recommendedName>
        <fullName evidence="2">SLH domain-containing protein</fullName>
    </recommendedName>
</protein>
<dbReference type="EMBL" id="CP014167">
    <property type="protein sequence ID" value="ANS76981.1"/>
    <property type="molecule type" value="Genomic_DNA"/>
</dbReference>
<feature type="domain" description="SLH" evidence="2">
    <location>
        <begin position="24"/>
        <end position="87"/>
    </location>
</feature>
<gene>
    <name evidence="3" type="ORF">AWM70_22315</name>
</gene>